<evidence type="ECO:0000313" key="4">
    <source>
        <dbReference type="Proteomes" id="UP001152178"/>
    </source>
</evidence>
<evidence type="ECO:0000259" key="2">
    <source>
        <dbReference type="Pfam" id="PF01738"/>
    </source>
</evidence>
<accession>A0ABT4QTX1</accession>
<dbReference type="InterPro" id="IPR029058">
    <property type="entry name" value="AB_hydrolase_fold"/>
</dbReference>
<dbReference type="Pfam" id="PF01738">
    <property type="entry name" value="DLH"/>
    <property type="match status" value="1"/>
</dbReference>
<dbReference type="PANTHER" id="PTHR22946">
    <property type="entry name" value="DIENELACTONE HYDROLASE DOMAIN-CONTAINING PROTEIN-RELATED"/>
    <property type="match status" value="1"/>
</dbReference>
<dbReference type="SUPFAM" id="SSF53474">
    <property type="entry name" value="alpha/beta-Hydrolases"/>
    <property type="match status" value="1"/>
</dbReference>
<dbReference type="InterPro" id="IPR050261">
    <property type="entry name" value="FrsA_esterase"/>
</dbReference>
<dbReference type="GO" id="GO:0016787">
    <property type="term" value="F:hydrolase activity"/>
    <property type="evidence" value="ECO:0007669"/>
    <property type="project" value="UniProtKB-KW"/>
</dbReference>
<gene>
    <name evidence="3" type="ORF">OOJ09_11580</name>
</gene>
<keyword evidence="4" id="KW-1185">Reference proteome</keyword>
<dbReference type="Gene3D" id="3.40.50.1820">
    <property type="entry name" value="alpha/beta hydrolase"/>
    <property type="match status" value="1"/>
</dbReference>
<name>A0ABT4QTX1_9HYPH</name>
<evidence type="ECO:0000256" key="1">
    <source>
        <dbReference type="ARBA" id="ARBA00022801"/>
    </source>
</evidence>
<sequence length="251" mass="26787">MTFAGQGLMLHGELFRPDGPGRFPAVIALHGCAGLYGRHGDLAPRHADWAKRLVAEGHVVLFPDSFGSRGAGPQCKVQDRITRPAKERRDDAFAAKAYLQDREDVDPGAVSLLGWSNGGSAVLYTVGQKRPVQDGGPDFAKAIAFYPGCRLPLAHGDWHARIPLLILIGAADDWTPAKPCEELATQAQAVGEPVSIVVYPDAYHDFDHPNLTVHETADLAFTADGSGSAHTGTNPAARADAIRRVPAFLAN</sequence>
<reference evidence="3" key="1">
    <citation type="submission" date="2022-11" db="EMBL/GenBank/DDBJ databases">
        <authorList>
            <person name="Coimbra C."/>
        </authorList>
    </citation>
    <scope>NUCLEOTIDE SEQUENCE</scope>
    <source>
        <strain evidence="3">Jales19</strain>
    </source>
</reference>
<dbReference type="PANTHER" id="PTHR22946:SF9">
    <property type="entry name" value="POLYKETIDE TRANSFERASE AF380"/>
    <property type="match status" value="1"/>
</dbReference>
<dbReference type="InterPro" id="IPR002925">
    <property type="entry name" value="Dienelactn_hydro"/>
</dbReference>
<evidence type="ECO:0000313" key="3">
    <source>
        <dbReference type="EMBL" id="MCZ8544824.1"/>
    </source>
</evidence>
<organism evidence="3 4">
    <name type="scientific">Mesorhizobium qingshengii</name>
    <dbReference type="NCBI Taxonomy" id="1165689"/>
    <lineage>
        <taxon>Bacteria</taxon>
        <taxon>Pseudomonadati</taxon>
        <taxon>Pseudomonadota</taxon>
        <taxon>Alphaproteobacteria</taxon>
        <taxon>Hyphomicrobiales</taxon>
        <taxon>Phyllobacteriaceae</taxon>
        <taxon>Mesorhizobium</taxon>
    </lineage>
</organism>
<proteinExistence type="predicted"/>
<dbReference type="Proteomes" id="UP001152178">
    <property type="component" value="Unassembled WGS sequence"/>
</dbReference>
<dbReference type="EMBL" id="JAPFQA010000004">
    <property type="protein sequence ID" value="MCZ8544824.1"/>
    <property type="molecule type" value="Genomic_DNA"/>
</dbReference>
<protein>
    <submittedName>
        <fullName evidence="3">Dienelactone hydrolase family protein</fullName>
    </submittedName>
</protein>
<feature type="domain" description="Dienelactone hydrolase" evidence="2">
    <location>
        <begin position="12"/>
        <end position="249"/>
    </location>
</feature>
<dbReference type="RefSeq" id="WP_269905343.1">
    <property type="nucleotide sequence ID" value="NZ_JAPFQA010000004.1"/>
</dbReference>
<keyword evidence="1 3" id="KW-0378">Hydrolase</keyword>
<comment type="caution">
    <text evidence="3">The sequence shown here is derived from an EMBL/GenBank/DDBJ whole genome shotgun (WGS) entry which is preliminary data.</text>
</comment>